<protein>
    <recommendedName>
        <fullName evidence="5">HTH lysR-type domain-containing protein</fullName>
    </recommendedName>
</protein>
<evidence type="ECO:0000256" key="2">
    <source>
        <dbReference type="ARBA" id="ARBA00023015"/>
    </source>
</evidence>
<dbReference type="Pfam" id="PF03466">
    <property type="entry name" value="LysR_substrate"/>
    <property type="match status" value="1"/>
</dbReference>
<keyword evidence="4" id="KW-0804">Transcription</keyword>
<sequence length="312" mass="34689">MDLKRLRYFVTVARLGSFTRAAEELRMAQPPLSQRVQELEAEVGAPLLDRDSRPLVLTPAGRLLYDQAVQVLQKTEAMVTSMRRLLSDERPVFNFGVVPANFHSSLASIIREYRRVLPGVEARILELNSLEQVDALRTGRIDAGISRVEVPAEGIRRIVLREEPMVVALPNDHPLATLEEAMPLVALKDEPFIVYANNPRPSLADHVLAQFESRGVSLSRTIEIDQYDTALILIAAGTGVSIVPASARLVTSPGVSYRPLVEHITSPIIFCHREDDATSELRALYFALAQFLTECGHPIPKELRLRTDTALD</sequence>
<evidence type="ECO:0000256" key="3">
    <source>
        <dbReference type="ARBA" id="ARBA00023125"/>
    </source>
</evidence>
<dbReference type="AlphaFoldDB" id="A0A172YGC1"/>
<keyword evidence="2" id="KW-0805">Transcription regulation</keyword>
<dbReference type="InterPro" id="IPR000847">
    <property type="entry name" value="LysR_HTH_N"/>
</dbReference>
<comment type="similarity">
    <text evidence="1">Belongs to the LysR transcriptional regulatory family.</text>
</comment>
<organism evidence="6 7">
    <name type="scientific">Halotalea alkalilenta</name>
    <dbReference type="NCBI Taxonomy" id="376489"/>
    <lineage>
        <taxon>Bacteria</taxon>
        <taxon>Pseudomonadati</taxon>
        <taxon>Pseudomonadota</taxon>
        <taxon>Gammaproteobacteria</taxon>
        <taxon>Oceanospirillales</taxon>
        <taxon>Halomonadaceae</taxon>
        <taxon>Halotalea</taxon>
    </lineage>
</organism>
<accession>A0A172YGC1</accession>
<dbReference type="KEGG" id="haa:A5892_13315"/>
<dbReference type="InterPro" id="IPR036390">
    <property type="entry name" value="WH_DNA-bd_sf"/>
</dbReference>
<dbReference type="SUPFAM" id="SSF53850">
    <property type="entry name" value="Periplasmic binding protein-like II"/>
    <property type="match status" value="1"/>
</dbReference>
<dbReference type="GO" id="GO:0003677">
    <property type="term" value="F:DNA binding"/>
    <property type="evidence" value="ECO:0007669"/>
    <property type="project" value="UniProtKB-KW"/>
</dbReference>
<dbReference type="PROSITE" id="PS50931">
    <property type="entry name" value="HTH_LYSR"/>
    <property type="match status" value="1"/>
</dbReference>
<dbReference type="Gene3D" id="3.40.190.10">
    <property type="entry name" value="Periplasmic binding protein-like II"/>
    <property type="match status" value="2"/>
</dbReference>
<dbReference type="InterPro" id="IPR005119">
    <property type="entry name" value="LysR_subst-bd"/>
</dbReference>
<dbReference type="PANTHER" id="PTHR30346">
    <property type="entry name" value="TRANSCRIPTIONAL DUAL REGULATOR HCAR-RELATED"/>
    <property type="match status" value="1"/>
</dbReference>
<reference evidence="6 7" key="1">
    <citation type="submission" date="2016-04" db="EMBL/GenBank/DDBJ databases">
        <title>Complete Genome Sequence of Halotalea alkalilenta IHB B 13600.</title>
        <authorList>
            <person name="Swarnkar M.K."/>
            <person name="Sharma A."/>
            <person name="Kaushal K."/>
            <person name="Soni R."/>
            <person name="Rana S."/>
            <person name="Singh A.K."/>
            <person name="Gulati A."/>
        </authorList>
    </citation>
    <scope>NUCLEOTIDE SEQUENCE [LARGE SCALE GENOMIC DNA]</scope>
    <source>
        <strain evidence="6 7">IHB B 13600</strain>
    </source>
</reference>
<evidence type="ECO:0000259" key="5">
    <source>
        <dbReference type="PROSITE" id="PS50931"/>
    </source>
</evidence>
<dbReference type="STRING" id="376489.A5892_13315"/>
<name>A0A172YGC1_9GAMM</name>
<evidence type="ECO:0000256" key="4">
    <source>
        <dbReference type="ARBA" id="ARBA00023163"/>
    </source>
</evidence>
<feature type="domain" description="HTH lysR-type" evidence="5">
    <location>
        <begin position="1"/>
        <end position="58"/>
    </location>
</feature>
<dbReference type="InterPro" id="IPR036388">
    <property type="entry name" value="WH-like_DNA-bd_sf"/>
</dbReference>
<dbReference type="GO" id="GO:0032993">
    <property type="term" value="C:protein-DNA complex"/>
    <property type="evidence" value="ECO:0007669"/>
    <property type="project" value="TreeGrafter"/>
</dbReference>
<keyword evidence="3" id="KW-0238">DNA-binding</keyword>
<dbReference type="Gene3D" id="1.10.10.10">
    <property type="entry name" value="Winged helix-like DNA-binding domain superfamily/Winged helix DNA-binding domain"/>
    <property type="match status" value="1"/>
</dbReference>
<dbReference type="Pfam" id="PF00126">
    <property type="entry name" value="HTH_1"/>
    <property type="match status" value="1"/>
</dbReference>
<evidence type="ECO:0000313" key="7">
    <source>
        <dbReference type="Proteomes" id="UP000077875"/>
    </source>
</evidence>
<proteinExistence type="inferred from homology"/>
<dbReference type="FunFam" id="1.10.10.10:FF:000001">
    <property type="entry name" value="LysR family transcriptional regulator"/>
    <property type="match status" value="1"/>
</dbReference>
<dbReference type="PANTHER" id="PTHR30346:SF17">
    <property type="entry name" value="LYSR FAMILY TRANSCRIPTIONAL REGULATOR"/>
    <property type="match status" value="1"/>
</dbReference>
<dbReference type="GO" id="GO:0003700">
    <property type="term" value="F:DNA-binding transcription factor activity"/>
    <property type="evidence" value="ECO:0007669"/>
    <property type="project" value="InterPro"/>
</dbReference>
<gene>
    <name evidence="6" type="ORF">A5892_13315</name>
</gene>
<dbReference type="EMBL" id="CP015243">
    <property type="protein sequence ID" value="ANF58329.1"/>
    <property type="molecule type" value="Genomic_DNA"/>
</dbReference>
<dbReference type="PRINTS" id="PR00039">
    <property type="entry name" value="HTHLYSR"/>
</dbReference>
<evidence type="ECO:0000256" key="1">
    <source>
        <dbReference type="ARBA" id="ARBA00009437"/>
    </source>
</evidence>
<dbReference type="SUPFAM" id="SSF46785">
    <property type="entry name" value="Winged helix' DNA-binding domain"/>
    <property type="match status" value="1"/>
</dbReference>
<evidence type="ECO:0000313" key="6">
    <source>
        <dbReference type="EMBL" id="ANF58329.1"/>
    </source>
</evidence>
<dbReference type="RefSeq" id="WP_064123218.1">
    <property type="nucleotide sequence ID" value="NZ_CP015243.1"/>
</dbReference>
<dbReference type="Proteomes" id="UP000077875">
    <property type="component" value="Chromosome"/>
</dbReference>
<keyword evidence="7" id="KW-1185">Reference proteome</keyword>